<dbReference type="AlphaFoldDB" id="A0AAV6YDI0"/>
<evidence type="ECO:0008006" key="3">
    <source>
        <dbReference type="Google" id="ProtNLM"/>
    </source>
</evidence>
<sequence>MHGQKSQNDLSPSNVNLKVDTGALGSSGVAGRLSRILTRLPHNQINFCYDNINQAAGRLVKQGPRSSGLSLHTVSHRDSTQVAYKVSQSVTMLHELLLALLGYTGDLIIDEREQQESLRVNLSPQAPLADEPTFNLAPDISFLEPSDRENIKIGARTFCRTSNYTRVLSWIRSSNESLLSRATELLKGKKVKPSVYRRALLNGIVEVLSVYRSAVLHIEQKLLSDSLPILATVTQGLNKVGL</sequence>
<gene>
    <name evidence="1" type="ORF">BUALT_Bualt02G0235900</name>
</gene>
<evidence type="ECO:0000313" key="1">
    <source>
        <dbReference type="EMBL" id="KAG8389500.1"/>
    </source>
</evidence>
<proteinExistence type="predicted"/>
<accession>A0AAV6YDI0</accession>
<organism evidence="1 2">
    <name type="scientific">Buddleja alternifolia</name>
    <dbReference type="NCBI Taxonomy" id="168488"/>
    <lineage>
        <taxon>Eukaryota</taxon>
        <taxon>Viridiplantae</taxon>
        <taxon>Streptophyta</taxon>
        <taxon>Embryophyta</taxon>
        <taxon>Tracheophyta</taxon>
        <taxon>Spermatophyta</taxon>
        <taxon>Magnoliopsida</taxon>
        <taxon>eudicotyledons</taxon>
        <taxon>Gunneridae</taxon>
        <taxon>Pentapetalae</taxon>
        <taxon>asterids</taxon>
        <taxon>lamiids</taxon>
        <taxon>Lamiales</taxon>
        <taxon>Scrophulariaceae</taxon>
        <taxon>Buddlejeae</taxon>
        <taxon>Buddleja</taxon>
    </lineage>
</organism>
<dbReference type="EMBL" id="WHWC01000002">
    <property type="protein sequence ID" value="KAG8389500.1"/>
    <property type="molecule type" value="Genomic_DNA"/>
</dbReference>
<name>A0AAV6YDI0_9LAMI</name>
<comment type="caution">
    <text evidence="1">The sequence shown here is derived from an EMBL/GenBank/DDBJ whole genome shotgun (WGS) entry which is preliminary data.</text>
</comment>
<keyword evidence="2" id="KW-1185">Reference proteome</keyword>
<reference evidence="1" key="1">
    <citation type="submission" date="2019-10" db="EMBL/GenBank/DDBJ databases">
        <authorList>
            <person name="Zhang R."/>
            <person name="Pan Y."/>
            <person name="Wang J."/>
            <person name="Ma R."/>
            <person name="Yu S."/>
        </authorList>
    </citation>
    <scope>NUCLEOTIDE SEQUENCE</scope>
    <source>
        <strain evidence="1">LA-IB0</strain>
        <tissue evidence="1">Leaf</tissue>
    </source>
</reference>
<evidence type="ECO:0000313" key="2">
    <source>
        <dbReference type="Proteomes" id="UP000826271"/>
    </source>
</evidence>
<dbReference type="Proteomes" id="UP000826271">
    <property type="component" value="Unassembled WGS sequence"/>
</dbReference>
<protein>
    <recommendedName>
        <fullName evidence="3">Gamma-tubulin complex component</fullName>
    </recommendedName>
</protein>